<gene>
    <name evidence="1" type="ORF">L6452_18690</name>
</gene>
<organism evidence="1 2">
    <name type="scientific">Arctium lappa</name>
    <name type="common">Greater burdock</name>
    <name type="synonym">Lappa major</name>
    <dbReference type="NCBI Taxonomy" id="4217"/>
    <lineage>
        <taxon>Eukaryota</taxon>
        <taxon>Viridiplantae</taxon>
        <taxon>Streptophyta</taxon>
        <taxon>Embryophyta</taxon>
        <taxon>Tracheophyta</taxon>
        <taxon>Spermatophyta</taxon>
        <taxon>Magnoliopsida</taxon>
        <taxon>eudicotyledons</taxon>
        <taxon>Gunneridae</taxon>
        <taxon>Pentapetalae</taxon>
        <taxon>asterids</taxon>
        <taxon>campanulids</taxon>
        <taxon>Asterales</taxon>
        <taxon>Asteraceae</taxon>
        <taxon>Carduoideae</taxon>
        <taxon>Cardueae</taxon>
        <taxon>Arctiinae</taxon>
        <taxon>Arctium</taxon>
    </lineage>
</organism>
<dbReference type="Proteomes" id="UP001055879">
    <property type="component" value="Linkage Group LG05"/>
</dbReference>
<name>A0ACB9C704_ARCLA</name>
<reference evidence="2" key="1">
    <citation type="journal article" date="2022" name="Mol. Ecol. Resour.">
        <title>The genomes of chicory, endive, great burdock and yacon provide insights into Asteraceae palaeo-polyploidization history and plant inulin production.</title>
        <authorList>
            <person name="Fan W."/>
            <person name="Wang S."/>
            <person name="Wang H."/>
            <person name="Wang A."/>
            <person name="Jiang F."/>
            <person name="Liu H."/>
            <person name="Zhao H."/>
            <person name="Xu D."/>
            <person name="Zhang Y."/>
        </authorList>
    </citation>
    <scope>NUCLEOTIDE SEQUENCE [LARGE SCALE GENOMIC DNA]</scope>
    <source>
        <strain evidence="2">cv. Niubang</strain>
    </source>
</reference>
<keyword evidence="2" id="KW-1185">Reference proteome</keyword>
<dbReference type="EMBL" id="CM042051">
    <property type="protein sequence ID" value="KAI3730014.1"/>
    <property type="molecule type" value="Genomic_DNA"/>
</dbReference>
<protein>
    <submittedName>
        <fullName evidence="1">Uncharacterized protein</fullName>
    </submittedName>
</protein>
<evidence type="ECO:0000313" key="1">
    <source>
        <dbReference type="EMBL" id="KAI3730014.1"/>
    </source>
</evidence>
<reference evidence="1 2" key="2">
    <citation type="journal article" date="2022" name="Mol. Ecol. Resour.">
        <title>The genomes of chicory, endive, great burdock and yacon provide insights into Asteraceae paleo-polyploidization history and plant inulin production.</title>
        <authorList>
            <person name="Fan W."/>
            <person name="Wang S."/>
            <person name="Wang H."/>
            <person name="Wang A."/>
            <person name="Jiang F."/>
            <person name="Liu H."/>
            <person name="Zhao H."/>
            <person name="Xu D."/>
            <person name="Zhang Y."/>
        </authorList>
    </citation>
    <scope>NUCLEOTIDE SEQUENCE [LARGE SCALE GENOMIC DNA]</scope>
    <source>
        <strain evidence="2">cv. Niubang</strain>
    </source>
</reference>
<comment type="caution">
    <text evidence="1">The sequence shown here is derived from an EMBL/GenBank/DDBJ whole genome shotgun (WGS) entry which is preliminary data.</text>
</comment>
<proteinExistence type="predicted"/>
<sequence length="109" mass="11335">MSLYQDLPTYKEQLQLKSSPITATPRPDDQGTSSSSVGSPISESDGQGTSSSTDESPISKSPEVTTATSTSDTSTVQPSTTQEDVPSPVNPVSVTSGSQPTLEFVQDIP</sequence>
<evidence type="ECO:0000313" key="2">
    <source>
        <dbReference type="Proteomes" id="UP001055879"/>
    </source>
</evidence>
<accession>A0ACB9C704</accession>